<evidence type="ECO:0000313" key="2">
    <source>
        <dbReference type="Proteomes" id="UP000784294"/>
    </source>
</evidence>
<evidence type="ECO:0000313" key="1">
    <source>
        <dbReference type="EMBL" id="VEL14137.1"/>
    </source>
</evidence>
<dbReference type="AlphaFoldDB" id="A0A448WKQ0"/>
<proteinExistence type="predicted"/>
<protein>
    <submittedName>
        <fullName evidence="1">Uncharacterized protein</fullName>
    </submittedName>
</protein>
<accession>A0A448WKQ0</accession>
<reference evidence="1" key="1">
    <citation type="submission" date="2018-11" db="EMBL/GenBank/DDBJ databases">
        <authorList>
            <consortium name="Pathogen Informatics"/>
        </authorList>
    </citation>
    <scope>NUCLEOTIDE SEQUENCE</scope>
</reference>
<keyword evidence="2" id="KW-1185">Reference proteome</keyword>
<dbReference type="EMBL" id="CAAALY010020099">
    <property type="protein sequence ID" value="VEL14137.1"/>
    <property type="molecule type" value="Genomic_DNA"/>
</dbReference>
<organism evidence="1 2">
    <name type="scientific">Protopolystoma xenopodis</name>
    <dbReference type="NCBI Taxonomy" id="117903"/>
    <lineage>
        <taxon>Eukaryota</taxon>
        <taxon>Metazoa</taxon>
        <taxon>Spiralia</taxon>
        <taxon>Lophotrochozoa</taxon>
        <taxon>Platyhelminthes</taxon>
        <taxon>Monogenea</taxon>
        <taxon>Polyopisthocotylea</taxon>
        <taxon>Polystomatidea</taxon>
        <taxon>Polystomatidae</taxon>
        <taxon>Protopolystoma</taxon>
    </lineage>
</organism>
<sequence>MQRSRLDLYITAGLHTLPFTSNHLFVPTLVKRQAAIVPLALVGRHTPKLWPLSDIKHHKNVLFWNSTAMSTSMFCTEGLKATIN</sequence>
<gene>
    <name evidence="1" type="ORF">PXEA_LOCUS7577</name>
</gene>
<name>A0A448WKQ0_9PLAT</name>
<dbReference type="Proteomes" id="UP000784294">
    <property type="component" value="Unassembled WGS sequence"/>
</dbReference>
<comment type="caution">
    <text evidence="1">The sequence shown here is derived from an EMBL/GenBank/DDBJ whole genome shotgun (WGS) entry which is preliminary data.</text>
</comment>